<evidence type="ECO:0000313" key="2">
    <source>
        <dbReference type="Proteomes" id="UP000199283"/>
    </source>
</evidence>
<gene>
    <name evidence="1" type="ORF">SAMN04488526_0571</name>
</gene>
<dbReference type="Proteomes" id="UP000199283">
    <property type="component" value="Unassembled WGS sequence"/>
</dbReference>
<reference evidence="1 2" key="1">
    <citation type="submission" date="2016-10" db="EMBL/GenBank/DDBJ databases">
        <authorList>
            <person name="de Groot N.N."/>
        </authorList>
    </citation>
    <scope>NUCLEOTIDE SEQUENCE [LARGE SCALE GENOMIC DNA]</scope>
    <source>
        <strain evidence="1 2">DSM 14858</strain>
    </source>
</reference>
<protein>
    <recommendedName>
        <fullName evidence="3">Sulfotransferase family protein</fullName>
    </recommendedName>
</protein>
<dbReference type="AlphaFoldDB" id="A0A1H7GZT1"/>
<dbReference type="RefSeq" id="WP_092759569.1">
    <property type="nucleotide sequence ID" value="NZ_FNZQ01000001.1"/>
</dbReference>
<name>A0A1H7GZT1_9RHOB</name>
<accession>A0A1H7GZT1</accession>
<evidence type="ECO:0000313" key="1">
    <source>
        <dbReference type="EMBL" id="SEK43663.1"/>
    </source>
</evidence>
<dbReference type="InterPro" id="IPR027417">
    <property type="entry name" value="P-loop_NTPase"/>
</dbReference>
<dbReference type="SUPFAM" id="SSF52540">
    <property type="entry name" value="P-loop containing nucleoside triphosphate hydrolases"/>
    <property type="match status" value="1"/>
</dbReference>
<dbReference type="EMBL" id="FNZQ01000001">
    <property type="protein sequence ID" value="SEK43663.1"/>
    <property type="molecule type" value="Genomic_DNA"/>
</dbReference>
<proteinExistence type="predicted"/>
<keyword evidence="2" id="KW-1185">Reference proteome</keyword>
<organism evidence="1 2">
    <name type="scientific">Jannaschia helgolandensis</name>
    <dbReference type="NCBI Taxonomy" id="188906"/>
    <lineage>
        <taxon>Bacteria</taxon>
        <taxon>Pseudomonadati</taxon>
        <taxon>Pseudomonadota</taxon>
        <taxon>Alphaproteobacteria</taxon>
        <taxon>Rhodobacterales</taxon>
        <taxon>Roseobacteraceae</taxon>
        <taxon>Jannaschia</taxon>
    </lineage>
</organism>
<dbReference type="OrthoDB" id="547419at2"/>
<sequence>MSKTLYLHIGTHKTATTTLQHFLAKNRKALRAVGLFYPQQNIVGAPRHYAHHRIAHAIAGRDDKLDFDCATAFFAKAMELAGEDDRILISAEPFFRHMIKRKNDPATDPEPALYRYAKKVRAACGDADVRIVVMLRRQDLFIESMYGEHVLSTGYQHEIASFIEERHWMLDYRQRLAVWADVFGADNIMVRTFERESMDTPVEQYFLNWLGVDWCDGFDAAGDQNVALNRTFVEFKRQMNFPNQPSGHNTRLREWLTMAAALPFAADLPKRGKYYLNPKDRYTLIKAQEDGNREVARTYFARENLFLRRVEQDAKHYPGTDIVTDREIQKITRHLLRMIAQPGVG</sequence>
<dbReference type="Gene3D" id="3.40.50.300">
    <property type="entry name" value="P-loop containing nucleotide triphosphate hydrolases"/>
    <property type="match status" value="1"/>
</dbReference>
<dbReference type="STRING" id="188906.SAMN04488526_0571"/>
<evidence type="ECO:0008006" key="3">
    <source>
        <dbReference type="Google" id="ProtNLM"/>
    </source>
</evidence>